<evidence type="ECO:0000313" key="3">
    <source>
        <dbReference type="Proteomes" id="UP000662857"/>
    </source>
</evidence>
<keyword evidence="3" id="KW-1185">Reference proteome</keyword>
<feature type="transmembrane region" description="Helical" evidence="1">
    <location>
        <begin position="158"/>
        <end position="180"/>
    </location>
</feature>
<evidence type="ECO:0000256" key="1">
    <source>
        <dbReference type="SAM" id="Phobius"/>
    </source>
</evidence>
<reference evidence="2" key="1">
    <citation type="submission" date="2021-02" db="EMBL/GenBank/DDBJ databases">
        <title>Natrosporangium hydrolyticum gen. nov., sp. nov, a haloalkaliphilic actinobacterium from a soda solonchak soil.</title>
        <authorList>
            <person name="Sorokin D.Y."/>
            <person name="Khijniak T.V."/>
            <person name="Zakharycheva A.P."/>
            <person name="Boueva O.V."/>
            <person name="Ariskina E.V."/>
            <person name="Hahnke R.L."/>
            <person name="Bunk B."/>
            <person name="Sproer C."/>
            <person name="Schumann P."/>
            <person name="Evtushenko L.I."/>
            <person name="Kublanov I.V."/>
        </authorList>
    </citation>
    <scope>NUCLEOTIDE SEQUENCE</scope>
    <source>
        <strain evidence="2">DSM 106523</strain>
    </source>
</reference>
<keyword evidence="1" id="KW-0472">Membrane</keyword>
<proteinExistence type="predicted"/>
<sequence length="189" mass="18599">MIARVVTAAARISVTPLLLRAVIATAGFGALALAAPDLVWTLPVGWVLLAAVAIVPACLPSGVAPLLLVLVAAGGWVASASPSATVGFAAQAAALAGLLYLVHTVSALVVALPFDAVVAPDAVVAWLLRAAAVIAASAGLVGLVLLGVPYLAEAAGVVAARHVAATVVGVALAVLLTYLLRALRSSQRG</sequence>
<name>A0A895YJZ4_9ACTN</name>
<feature type="transmembrane region" description="Helical" evidence="1">
    <location>
        <begin position="12"/>
        <end position="34"/>
    </location>
</feature>
<feature type="transmembrane region" description="Helical" evidence="1">
    <location>
        <begin position="92"/>
        <end position="114"/>
    </location>
</feature>
<evidence type="ECO:0000313" key="2">
    <source>
        <dbReference type="EMBL" id="QSB14128.1"/>
    </source>
</evidence>
<dbReference type="AlphaFoldDB" id="A0A895YJZ4"/>
<dbReference type="RefSeq" id="WP_239676244.1">
    <property type="nucleotide sequence ID" value="NZ_CP070499.1"/>
</dbReference>
<protein>
    <submittedName>
        <fullName evidence="2">Uncharacterized protein</fullName>
    </submittedName>
</protein>
<keyword evidence="1" id="KW-1133">Transmembrane helix</keyword>
<gene>
    <name evidence="2" type="ORF">JQS43_21765</name>
</gene>
<dbReference type="EMBL" id="CP070499">
    <property type="protein sequence ID" value="QSB14128.1"/>
    <property type="molecule type" value="Genomic_DNA"/>
</dbReference>
<accession>A0A895YJZ4</accession>
<feature type="transmembrane region" description="Helical" evidence="1">
    <location>
        <begin position="126"/>
        <end position="152"/>
    </location>
</feature>
<feature type="transmembrane region" description="Helical" evidence="1">
    <location>
        <begin position="66"/>
        <end position="86"/>
    </location>
</feature>
<dbReference type="Proteomes" id="UP000662857">
    <property type="component" value="Chromosome"/>
</dbReference>
<dbReference type="KEGG" id="nhy:JQS43_21765"/>
<feature type="transmembrane region" description="Helical" evidence="1">
    <location>
        <begin position="40"/>
        <end position="59"/>
    </location>
</feature>
<organism evidence="2 3">
    <name type="scientific">Natronosporangium hydrolyticum</name>
    <dbReference type="NCBI Taxonomy" id="2811111"/>
    <lineage>
        <taxon>Bacteria</taxon>
        <taxon>Bacillati</taxon>
        <taxon>Actinomycetota</taxon>
        <taxon>Actinomycetes</taxon>
        <taxon>Micromonosporales</taxon>
        <taxon>Micromonosporaceae</taxon>
        <taxon>Natronosporangium</taxon>
    </lineage>
</organism>
<keyword evidence="1" id="KW-0812">Transmembrane</keyword>